<evidence type="ECO:0000313" key="3">
    <source>
        <dbReference type="Proteomes" id="UP001280581"/>
    </source>
</evidence>
<dbReference type="PANTHER" id="PTHR42354:SF1">
    <property type="entry name" value="C2H2-TYPE DOMAIN-CONTAINING PROTEIN"/>
    <property type="match status" value="1"/>
</dbReference>
<proteinExistence type="predicted"/>
<comment type="caution">
    <text evidence="2">The sequence shown here is derived from an EMBL/GenBank/DDBJ whole genome shotgun (WGS) entry which is preliminary data.</text>
</comment>
<keyword evidence="3" id="KW-1185">Reference proteome</keyword>
<dbReference type="AlphaFoldDB" id="A0AAN6M8V7"/>
<feature type="region of interest" description="Disordered" evidence="1">
    <location>
        <begin position="45"/>
        <end position="107"/>
    </location>
</feature>
<evidence type="ECO:0000313" key="2">
    <source>
        <dbReference type="EMBL" id="KAK3217347.1"/>
    </source>
</evidence>
<sequence>MHMKKELGDTKDVLQDIVVVVSLVSTLAKSFGSAGELYRKLKKKTKNTKKGLKEDIKHEIEEHLPGHEHSDRRDSHSDDRHHHRWQSRSRSRHARDESCDSGKGTIERSHQLVQSEFDRGYHLIGEKFAIGDLITRNQLQAQIIILQQRLLYTYEDVMMDSEHPRHPSSYHLKELVHTTRTARLAVIEALAQQYQRMLPVLEHKEPLHLLPGSFPTSPKLRPSHDIIVHEHKTERVEEHHSSLRSPHHSGNTPSADLFCFYARNLQRTSSLPLADTFKTGGNDVHRYLTAPDIRSATREIDLRVPSAPVFSFVSEQTTSPRFSP</sequence>
<dbReference type="PANTHER" id="PTHR42354">
    <property type="entry name" value="C2H2-TYPE DOMAIN-CONTAINING PROTEIN"/>
    <property type="match status" value="1"/>
</dbReference>
<protein>
    <submittedName>
        <fullName evidence="2">Uncharacterized protein</fullName>
    </submittedName>
</protein>
<dbReference type="Proteomes" id="UP001280581">
    <property type="component" value="Unassembled WGS sequence"/>
</dbReference>
<reference evidence="2 3" key="1">
    <citation type="submission" date="2021-02" db="EMBL/GenBank/DDBJ databases">
        <title>Genome assembly of Pseudopithomyces chartarum.</title>
        <authorList>
            <person name="Jauregui R."/>
            <person name="Singh J."/>
            <person name="Voisey C."/>
        </authorList>
    </citation>
    <scope>NUCLEOTIDE SEQUENCE [LARGE SCALE GENOMIC DNA]</scope>
    <source>
        <strain evidence="2 3">AGR01</strain>
    </source>
</reference>
<evidence type="ECO:0000256" key="1">
    <source>
        <dbReference type="SAM" id="MobiDB-lite"/>
    </source>
</evidence>
<feature type="compositionally biased region" description="Basic and acidic residues" evidence="1">
    <location>
        <begin position="51"/>
        <end position="80"/>
    </location>
</feature>
<organism evidence="2 3">
    <name type="scientific">Pseudopithomyces chartarum</name>
    <dbReference type="NCBI Taxonomy" id="1892770"/>
    <lineage>
        <taxon>Eukaryota</taxon>
        <taxon>Fungi</taxon>
        <taxon>Dikarya</taxon>
        <taxon>Ascomycota</taxon>
        <taxon>Pezizomycotina</taxon>
        <taxon>Dothideomycetes</taxon>
        <taxon>Pleosporomycetidae</taxon>
        <taxon>Pleosporales</taxon>
        <taxon>Massarineae</taxon>
        <taxon>Didymosphaeriaceae</taxon>
        <taxon>Pseudopithomyces</taxon>
    </lineage>
</organism>
<dbReference type="EMBL" id="WVTA01000001">
    <property type="protein sequence ID" value="KAK3217347.1"/>
    <property type="molecule type" value="Genomic_DNA"/>
</dbReference>
<gene>
    <name evidence="2" type="ORF">GRF29_1g2764697</name>
</gene>
<name>A0AAN6M8V7_9PLEO</name>
<feature type="compositionally biased region" description="Basic and acidic residues" evidence="1">
    <location>
        <begin position="94"/>
        <end position="107"/>
    </location>
</feature>
<accession>A0AAN6M8V7</accession>
<feature type="compositionally biased region" description="Basic residues" evidence="1">
    <location>
        <begin position="81"/>
        <end position="93"/>
    </location>
</feature>